<reference evidence="6 7" key="1">
    <citation type="submission" date="2019-03" db="EMBL/GenBank/DDBJ databases">
        <title>Genomics of glacier-inhabiting Cryobacterium strains.</title>
        <authorList>
            <person name="Liu Q."/>
            <person name="Xin Y.-H."/>
        </authorList>
    </citation>
    <scope>NUCLEOTIDE SEQUENCE [LARGE SCALE GENOMIC DNA]</scope>
    <source>
        <strain evidence="6 7">Sr39</strain>
    </source>
</reference>
<feature type="domain" description="Carboxylesterase type B" evidence="5">
    <location>
        <begin position="44"/>
        <end position="531"/>
    </location>
</feature>
<dbReference type="Gene3D" id="3.40.50.1820">
    <property type="entry name" value="alpha/beta hydrolase"/>
    <property type="match status" value="1"/>
</dbReference>
<dbReference type="PANTHER" id="PTHR11559">
    <property type="entry name" value="CARBOXYLESTERASE"/>
    <property type="match status" value="1"/>
</dbReference>
<feature type="region of interest" description="Disordered" evidence="4">
    <location>
        <begin position="1"/>
        <end position="20"/>
    </location>
</feature>
<keyword evidence="7" id="KW-1185">Reference proteome</keyword>
<dbReference type="GO" id="GO:0016787">
    <property type="term" value="F:hydrolase activity"/>
    <property type="evidence" value="ECO:0007669"/>
    <property type="project" value="UniProtKB-KW"/>
</dbReference>
<dbReference type="EC" id="3.1.1.-" evidence="3"/>
<evidence type="ECO:0000313" key="7">
    <source>
        <dbReference type="Proteomes" id="UP000298170"/>
    </source>
</evidence>
<evidence type="ECO:0000256" key="2">
    <source>
        <dbReference type="ARBA" id="ARBA00022801"/>
    </source>
</evidence>
<evidence type="ECO:0000259" key="5">
    <source>
        <dbReference type="Pfam" id="PF00135"/>
    </source>
</evidence>
<sequence length="557" mass="60551">MSSQQTRVTQPPSARRLSSYKAPFRLATDQSYIDPPAIVADSSTSQVHTPDGILRGRVVNTPDGIATAFLGIPYRVATERFRAGRAVKPWKGIRNAIEAGPASPQQEDDSGTLIMCERDCLNLNVWTADPSANNLPVLVWIHGGLHVAGSNAEPLRDGARLAAFGRIVVVSINYRLGALGYLTLDHLLGSDYHQSGNLALVDIISALEWVRDAIANFGGDPLNVTVAGQSAGATMVATLLASPNAERLMRRAIVQSGDPERVGSRDHGEAVTAELLELLQLGDDPAGLIDVPWPAIIGAQQHLMARHSAGHPQPTPVFRPSIDGRLLLSTPVASVAAGSSSSIDLIVGTNVNEASGLVDLLGPDTHASRALLDTCLSRLLPEETQAKDSLSRFEAFREAFRRDVGREATHAELLEACLTETVYRQPSQRLLDARANATGSTRSYLFSWEQQCTPWVRRAGHSLELPFLFRHIDDSQRARSELGSNAPLPLRDRLSQNWVAFATAGNLDDDWPEYEPDRRITLILDNPTRLAEAPRDNIRRLVAAARVTEVPGRTRHS</sequence>
<evidence type="ECO:0000256" key="1">
    <source>
        <dbReference type="ARBA" id="ARBA00005964"/>
    </source>
</evidence>
<dbReference type="InterPro" id="IPR002018">
    <property type="entry name" value="CarbesteraseB"/>
</dbReference>
<dbReference type="InterPro" id="IPR029058">
    <property type="entry name" value="AB_hydrolase_fold"/>
</dbReference>
<dbReference type="EMBL" id="SOHJ01000007">
    <property type="protein sequence ID" value="TFD60912.1"/>
    <property type="molecule type" value="Genomic_DNA"/>
</dbReference>
<dbReference type="Proteomes" id="UP000298170">
    <property type="component" value="Unassembled WGS sequence"/>
</dbReference>
<feature type="compositionally biased region" description="Polar residues" evidence="4">
    <location>
        <begin position="1"/>
        <end position="12"/>
    </location>
</feature>
<name>A0A4V6QIE6_9MICO</name>
<dbReference type="InterPro" id="IPR050309">
    <property type="entry name" value="Type-B_Carboxylest/Lipase"/>
</dbReference>
<comment type="similarity">
    <text evidence="1 3">Belongs to the type-B carboxylesterase/lipase family.</text>
</comment>
<gene>
    <name evidence="6" type="ORF">E3T39_07305</name>
</gene>
<dbReference type="PROSITE" id="PS00122">
    <property type="entry name" value="CARBOXYLESTERASE_B_1"/>
    <property type="match status" value="1"/>
</dbReference>
<protein>
    <recommendedName>
        <fullName evidence="3">Carboxylic ester hydrolase</fullName>
        <ecNumber evidence="3">3.1.1.-</ecNumber>
    </recommendedName>
</protein>
<keyword evidence="2 3" id="KW-0378">Hydrolase</keyword>
<dbReference type="OrthoDB" id="3199405at2"/>
<evidence type="ECO:0000313" key="6">
    <source>
        <dbReference type="EMBL" id="TFD60912.1"/>
    </source>
</evidence>
<accession>A0A4V6QIE6</accession>
<dbReference type="Pfam" id="PF00135">
    <property type="entry name" value="COesterase"/>
    <property type="match status" value="1"/>
</dbReference>
<evidence type="ECO:0000256" key="4">
    <source>
        <dbReference type="SAM" id="MobiDB-lite"/>
    </source>
</evidence>
<dbReference type="SUPFAM" id="SSF53474">
    <property type="entry name" value="alpha/beta-Hydrolases"/>
    <property type="match status" value="1"/>
</dbReference>
<dbReference type="AlphaFoldDB" id="A0A4V6QIE6"/>
<comment type="caution">
    <text evidence="6">The sequence shown here is derived from an EMBL/GenBank/DDBJ whole genome shotgun (WGS) entry which is preliminary data.</text>
</comment>
<dbReference type="InterPro" id="IPR019826">
    <property type="entry name" value="Carboxylesterase_B_AS"/>
</dbReference>
<organism evidence="6 7">
    <name type="scientific">Cryobacterium suzukii</name>
    <dbReference type="NCBI Taxonomy" id="1259198"/>
    <lineage>
        <taxon>Bacteria</taxon>
        <taxon>Bacillati</taxon>
        <taxon>Actinomycetota</taxon>
        <taxon>Actinomycetes</taxon>
        <taxon>Micrococcales</taxon>
        <taxon>Microbacteriaceae</taxon>
        <taxon>Cryobacterium</taxon>
    </lineage>
</organism>
<evidence type="ECO:0000256" key="3">
    <source>
        <dbReference type="RuleBase" id="RU361235"/>
    </source>
</evidence>
<proteinExistence type="inferred from homology"/>